<proteinExistence type="predicted"/>
<organism evidence="1 2">
    <name type="scientific">Gossypium stocksii</name>
    <dbReference type="NCBI Taxonomy" id="47602"/>
    <lineage>
        <taxon>Eukaryota</taxon>
        <taxon>Viridiplantae</taxon>
        <taxon>Streptophyta</taxon>
        <taxon>Embryophyta</taxon>
        <taxon>Tracheophyta</taxon>
        <taxon>Spermatophyta</taxon>
        <taxon>Magnoliopsida</taxon>
        <taxon>eudicotyledons</taxon>
        <taxon>Gunneridae</taxon>
        <taxon>Pentapetalae</taxon>
        <taxon>rosids</taxon>
        <taxon>malvids</taxon>
        <taxon>Malvales</taxon>
        <taxon>Malvaceae</taxon>
        <taxon>Malvoideae</taxon>
        <taxon>Gossypium</taxon>
    </lineage>
</organism>
<accession>A0A9D3VWI9</accession>
<dbReference type="AlphaFoldDB" id="A0A9D3VWI9"/>
<reference evidence="1 2" key="1">
    <citation type="journal article" date="2021" name="Plant Biotechnol. J.">
        <title>Multi-omics assisted identification of the key and species-specific regulatory components of drought-tolerant mechanisms in Gossypium stocksii.</title>
        <authorList>
            <person name="Yu D."/>
            <person name="Ke L."/>
            <person name="Zhang D."/>
            <person name="Wu Y."/>
            <person name="Sun Y."/>
            <person name="Mei J."/>
            <person name="Sun J."/>
            <person name="Sun Y."/>
        </authorList>
    </citation>
    <scope>NUCLEOTIDE SEQUENCE [LARGE SCALE GENOMIC DNA]</scope>
    <source>
        <strain evidence="2">cv. E1</strain>
        <tissue evidence="1">Leaf</tissue>
    </source>
</reference>
<sequence>MSKGDSSHKVVARVSVKNVHVASTPKFKRYQVSAIQEFQPGCERVTVSNLGLTRQISVDRPSDDARDYLVLYVIRCVTVYTVLIDVRLKSRRSDLLGSYGCLTMDPPKA</sequence>
<gene>
    <name evidence="1" type="ORF">J1N35_014657</name>
</gene>
<protein>
    <submittedName>
        <fullName evidence="1">Uncharacterized protein</fullName>
    </submittedName>
</protein>
<dbReference type="EMBL" id="JAIQCV010000005">
    <property type="protein sequence ID" value="KAH1097736.1"/>
    <property type="molecule type" value="Genomic_DNA"/>
</dbReference>
<name>A0A9D3VWI9_9ROSI</name>
<dbReference type="Proteomes" id="UP000828251">
    <property type="component" value="Unassembled WGS sequence"/>
</dbReference>
<evidence type="ECO:0000313" key="1">
    <source>
        <dbReference type="EMBL" id="KAH1097736.1"/>
    </source>
</evidence>
<keyword evidence="2" id="KW-1185">Reference proteome</keyword>
<comment type="caution">
    <text evidence="1">The sequence shown here is derived from an EMBL/GenBank/DDBJ whole genome shotgun (WGS) entry which is preliminary data.</text>
</comment>
<evidence type="ECO:0000313" key="2">
    <source>
        <dbReference type="Proteomes" id="UP000828251"/>
    </source>
</evidence>